<comment type="caution">
    <text evidence="1">The sequence shown here is derived from an EMBL/GenBank/DDBJ whole genome shotgun (WGS) entry which is preliminary data.</text>
</comment>
<organism evidence="1 2">
    <name type="scientific">Xenorhabdus szentirmaii DSM 16338</name>
    <dbReference type="NCBI Taxonomy" id="1427518"/>
    <lineage>
        <taxon>Bacteria</taxon>
        <taxon>Pseudomonadati</taxon>
        <taxon>Pseudomonadota</taxon>
        <taxon>Gammaproteobacteria</taxon>
        <taxon>Enterobacterales</taxon>
        <taxon>Morganellaceae</taxon>
        <taxon>Xenorhabdus</taxon>
    </lineage>
</organism>
<proteinExistence type="predicted"/>
<dbReference type="AlphaFoldDB" id="W1J1A1"/>
<name>W1J1A1_9GAMM</name>
<evidence type="ECO:0000313" key="1">
    <source>
        <dbReference type="EMBL" id="CDL83651.1"/>
    </source>
</evidence>
<protein>
    <submittedName>
        <fullName evidence="1">Uncharacterized protein</fullName>
    </submittedName>
</protein>
<dbReference type="Proteomes" id="UP000019202">
    <property type="component" value="Unassembled WGS sequence"/>
</dbReference>
<dbReference type="EMBL" id="CBXF010000093">
    <property type="protein sequence ID" value="CDL83651.1"/>
    <property type="molecule type" value="Genomic_DNA"/>
</dbReference>
<reference evidence="1" key="1">
    <citation type="submission" date="2013-11" db="EMBL/GenBank/DDBJ databases">
        <title>Draft genome sequence and annotation of the entomopathogenic bacteria, Xenorhabdus cabanillasi strain JM26 and Xenorhabdus szentirmai strain DSM 16338.</title>
        <authorList>
            <person name="Gualtieri M."/>
            <person name="Ogier J.C."/>
            <person name="Pages S."/>
            <person name="Givaudan A."/>
            <person name="Gaudriault S."/>
        </authorList>
    </citation>
    <scope>NUCLEOTIDE SEQUENCE [LARGE SCALE GENOMIC DNA]</scope>
    <source>
        <strain evidence="1">DSM 16338</strain>
    </source>
</reference>
<accession>W1J1A1</accession>
<sequence length="223" mass="25193">MAAGYLDGLEMDLMRRALAHVALVERVRDRSIAELEKQEAEFALNPEAGALHPAFKQLKMLNDCAYAMTDVMRTLTALKQGLLKTHRDEEKHAVKMGETTLIANAYQYQQEQAWGALQTADYIESQGGKVPPALLERVRHALKQGSEEDVENTVIDPEELDRQVCAYRATKRQQVHELVDQGGYGDRDHWGETREGELLASLDDVPDYDYAATEDIYDAEDNR</sequence>
<gene>
    <name evidence="1" type="ORF">XSR1_340051</name>
</gene>
<dbReference type="STRING" id="1427518.XSR1_340051"/>
<keyword evidence="2" id="KW-1185">Reference proteome</keyword>
<evidence type="ECO:0000313" key="2">
    <source>
        <dbReference type="Proteomes" id="UP000019202"/>
    </source>
</evidence>
<dbReference type="OrthoDB" id="6548082at2"/>
<dbReference type="RefSeq" id="WP_038239137.1">
    <property type="nucleotide sequence ID" value="NZ_CAWLWS010000093.1"/>
</dbReference>